<proteinExistence type="predicted"/>
<organism evidence="1 2">
    <name type="scientific">Laccaria amethystina LaAM-08-1</name>
    <dbReference type="NCBI Taxonomy" id="1095629"/>
    <lineage>
        <taxon>Eukaryota</taxon>
        <taxon>Fungi</taxon>
        <taxon>Dikarya</taxon>
        <taxon>Basidiomycota</taxon>
        <taxon>Agaricomycotina</taxon>
        <taxon>Agaricomycetes</taxon>
        <taxon>Agaricomycetidae</taxon>
        <taxon>Agaricales</taxon>
        <taxon>Agaricineae</taxon>
        <taxon>Hydnangiaceae</taxon>
        <taxon>Laccaria</taxon>
    </lineage>
</organism>
<dbReference type="EMBL" id="KN838614">
    <property type="protein sequence ID" value="KIK00989.1"/>
    <property type="molecule type" value="Genomic_DNA"/>
</dbReference>
<accession>A0A0C9XHH5</accession>
<sequence length="142" mass="15932">MSTSNMHMAVSQISLPRRSASVLAWQNNTKSTLIRSKTLLNAALIQARFKIVHLIAGFLRNHFELLEVVRCNGQSLGRATGSTSSWTCSRKCDMSSLGRAHLPRGTGALVVDSRTCRRARRLGMGPWQRYQTWLLLPDYCAR</sequence>
<protein>
    <submittedName>
        <fullName evidence="1">Uncharacterized protein</fullName>
    </submittedName>
</protein>
<evidence type="ECO:0000313" key="2">
    <source>
        <dbReference type="Proteomes" id="UP000054477"/>
    </source>
</evidence>
<dbReference type="Proteomes" id="UP000054477">
    <property type="component" value="Unassembled WGS sequence"/>
</dbReference>
<reference evidence="1 2" key="1">
    <citation type="submission" date="2014-04" db="EMBL/GenBank/DDBJ databases">
        <authorList>
            <consortium name="DOE Joint Genome Institute"/>
            <person name="Kuo A."/>
            <person name="Kohler A."/>
            <person name="Nagy L.G."/>
            <person name="Floudas D."/>
            <person name="Copeland A."/>
            <person name="Barry K.W."/>
            <person name="Cichocki N."/>
            <person name="Veneault-Fourrey C."/>
            <person name="LaButti K."/>
            <person name="Lindquist E.A."/>
            <person name="Lipzen A."/>
            <person name="Lundell T."/>
            <person name="Morin E."/>
            <person name="Murat C."/>
            <person name="Sun H."/>
            <person name="Tunlid A."/>
            <person name="Henrissat B."/>
            <person name="Grigoriev I.V."/>
            <person name="Hibbett D.S."/>
            <person name="Martin F."/>
            <person name="Nordberg H.P."/>
            <person name="Cantor M.N."/>
            <person name="Hua S.X."/>
        </authorList>
    </citation>
    <scope>NUCLEOTIDE SEQUENCE [LARGE SCALE GENOMIC DNA]</scope>
    <source>
        <strain evidence="1 2">LaAM-08-1</strain>
    </source>
</reference>
<gene>
    <name evidence="1" type="ORF">K443DRAFT_582512</name>
</gene>
<dbReference type="AlphaFoldDB" id="A0A0C9XHH5"/>
<evidence type="ECO:0000313" key="1">
    <source>
        <dbReference type="EMBL" id="KIK00989.1"/>
    </source>
</evidence>
<keyword evidence="2" id="KW-1185">Reference proteome</keyword>
<reference evidence="2" key="2">
    <citation type="submission" date="2015-01" db="EMBL/GenBank/DDBJ databases">
        <title>Evolutionary Origins and Diversification of the Mycorrhizal Mutualists.</title>
        <authorList>
            <consortium name="DOE Joint Genome Institute"/>
            <consortium name="Mycorrhizal Genomics Consortium"/>
            <person name="Kohler A."/>
            <person name="Kuo A."/>
            <person name="Nagy L.G."/>
            <person name="Floudas D."/>
            <person name="Copeland A."/>
            <person name="Barry K.W."/>
            <person name="Cichocki N."/>
            <person name="Veneault-Fourrey C."/>
            <person name="LaButti K."/>
            <person name="Lindquist E.A."/>
            <person name="Lipzen A."/>
            <person name="Lundell T."/>
            <person name="Morin E."/>
            <person name="Murat C."/>
            <person name="Riley R."/>
            <person name="Ohm R."/>
            <person name="Sun H."/>
            <person name="Tunlid A."/>
            <person name="Henrissat B."/>
            <person name="Grigoriev I.V."/>
            <person name="Hibbett D.S."/>
            <person name="Martin F."/>
        </authorList>
    </citation>
    <scope>NUCLEOTIDE SEQUENCE [LARGE SCALE GENOMIC DNA]</scope>
    <source>
        <strain evidence="2">LaAM-08-1</strain>
    </source>
</reference>
<name>A0A0C9XHH5_9AGAR</name>
<dbReference type="HOGENOM" id="CLU_1816110_0_0_1"/>